<feature type="transmembrane region" description="Helical" evidence="1">
    <location>
        <begin position="393"/>
        <end position="411"/>
    </location>
</feature>
<feature type="transmembrane region" description="Helical" evidence="1">
    <location>
        <begin position="239"/>
        <end position="259"/>
    </location>
</feature>
<evidence type="ECO:0000313" key="4">
    <source>
        <dbReference type="Proteomes" id="UP000030651"/>
    </source>
</evidence>
<keyword evidence="2" id="KW-0732">Signal</keyword>
<dbReference type="KEGG" id="pfy:PFICI_06433"/>
<feature type="transmembrane region" description="Helical" evidence="1">
    <location>
        <begin position="111"/>
        <end position="129"/>
    </location>
</feature>
<evidence type="ECO:0000313" key="3">
    <source>
        <dbReference type="EMBL" id="ETS81431.1"/>
    </source>
</evidence>
<reference evidence="4" key="1">
    <citation type="journal article" date="2015" name="BMC Genomics">
        <title>Genomic and transcriptomic analysis of the endophytic fungus Pestalotiopsis fici reveals its lifestyle and high potential for synthesis of natural products.</title>
        <authorList>
            <person name="Wang X."/>
            <person name="Zhang X."/>
            <person name="Liu L."/>
            <person name="Xiang M."/>
            <person name="Wang W."/>
            <person name="Sun X."/>
            <person name="Che Y."/>
            <person name="Guo L."/>
            <person name="Liu G."/>
            <person name="Guo L."/>
            <person name="Wang C."/>
            <person name="Yin W.B."/>
            <person name="Stadler M."/>
            <person name="Zhang X."/>
            <person name="Liu X."/>
        </authorList>
    </citation>
    <scope>NUCLEOTIDE SEQUENCE [LARGE SCALE GENOMIC DNA]</scope>
    <source>
        <strain evidence="4">W106-1 / CGMCC3.15140</strain>
    </source>
</reference>
<feature type="transmembrane region" description="Helical" evidence="1">
    <location>
        <begin position="356"/>
        <end position="381"/>
    </location>
</feature>
<proteinExistence type="predicted"/>
<dbReference type="GeneID" id="19271446"/>
<feature type="transmembrane region" description="Helical" evidence="1">
    <location>
        <begin position="149"/>
        <end position="168"/>
    </location>
</feature>
<evidence type="ECO:0000256" key="1">
    <source>
        <dbReference type="SAM" id="Phobius"/>
    </source>
</evidence>
<gene>
    <name evidence="3" type="ORF">PFICI_06433</name>
</gene>
<dbReference type="eggNOG" id="ENOG502SEK1">
    <property type="taxonomic scope" value="Eukaryota"/>
</dbReference>
<dbReference type="EMBL" id="KI912112">
    <property type="protein sequence ID" value="ETS81431.1"/>
    <property type="molecule type" value="Genomic_DNA"/>
</dbReference>
<organism evidence="3 4">
    <name type="scientific">Pestalotiopsis fici (strain W106-1 / CGMCC3.15140)</name>
    <dbReference type="NCBI Taxonomy" id="1229662"/>
    <lineage>
        <taxon>Eukaryota</taxon>
        <taxon>Fungi</taxon>
        <taxon>Dikarya</taxon>
        <taxon>Ascomycota</taxon>
        <taxon>Pezizomycotina</taxon>
        <taxon>Sordariomycetes</taxon>
        <taxon>Xylariomycetidae</taxon>
        <taxon>Amphisphaeriales</taxon>
        <taxon>Sporocadaceae</taxon>
        <taxon>Pestalotiopsis</taxon>
    </lineage>
</organism>
<name>W3X8B6_PESFW</name>
<keyword evidence="1" id="KW-1133">Transmembrane helix</keyword>
<dbReference type="InParanoid" id="W3X8B6"/>
<feature type="transmembrane region" description="Helical" evidence="1">
    <location>
        <begin position="81"/>
        <end position="99"/>
    </location>
</feature>
<sequence>MLTGPGLLVVMSVLASAMPVARMQTPRETQDASSTAQCLHAGNPDFYGLGIRLGIYLQLLCTMVAMFQFDSKANSLLFEYHDTNLILLFAIFVALVKSTPEQTIDAVDSIILLRLLWLIIFCGFSLGHFSHEIKAFRRNSNFITLIGRAPALVFRYTVIAMISVYNAWFWFRGLDAFHARSVDNCSPYVFFFSKLDALGGLRGFYKLTSILLAILPPTWILAYLAFLVAAGAVVSVLTIPLLMIVFPAFIVFGVTAAFLDTLGQQTSSAKSQDASTSTRHDSNDQKREKGRLWQNPSITYFVPWAQATSATTTGSLWELFAGVVSWWNAIRGRELHQKAVSTMETHPERVSIRYKLYLGAILTYFVLAVVGIELTIIWNAVQSSYDIGSTGQLIPFILGVLGAVKVIIRFLSVGQTVPIWCQQD</sequence>
<feature type="transmembrane region" description="Helical" evidence="1">
    <location>
        <begin position="46"/>
        <end position="69"/>
    </location>
</feature>
<dbReference type="RefSeq" id="XP_007833205.1">
    <property type="nucleotide sequence ID" value="XM_007835014.1"/>
</dbReference>
<feature type="chain" id="PRO_5004834380" evidence="2">
    <location>
        <begin position="24"/>
        <end position="424"/>
    </location>
</feature>
<accession>W3X8B6</accession>
<feature type="transmembrane region" description="Helical" evidence="1">
    <location>
        <begin position="212"/>
        <end position="233"/>
    </location>
</feature>
<dbReference type="STRING" id="1229662.W3X8B6"/>
<dbReference type="HOGENOM" id="CLU_647424_0_0_1"/>
<dbReference type="AlphaFoldDB" id="W3X8B6"/>
<evidence type="ECO:0000256" key="2">
    <source>
        <dbReference type="SAM" id="SignalP"/>
    </source>
</evidence>
<keyword evidence="4" id="KW-1185">Reference proteome</keyword>
<keyword evidence="1" id="KW-0812">Transmembrane</keyword>
<keyword evidence="1" id="KW-0472">Membrane</keyword>
<feature type="signal peptide" evidence="2">
    <location>
        <begin position="1"/>
        <end position="23"/>
    </location>
</feature>
<protein>
    <submittedName>
        <fullName evidence="3">Uncharacterized protein</fullName>
    </submittedName>
</protein>
<dbReference type="Proteomes" id="UP000030651">
    <property type="component" value="Unassembled WGS sequence"/>
</dbReference>
<dbReference type="OrthoDB" id="3945378at2759"/>